<organism evidence="3 4">
    <name type="scientific">Tritrichomonas musculus</name>
    <dbReference type="NCBI Taxonomy" id="1915356"/>
    <lineage>
        <taxon>Eukaryota</taxon>
        <taxon>Metamonada</taxon>
        <taxon>Parabasalia</taxon>
        <taxon>Tritrichomonadida</taxon>
        <taxon>Tritrichomonadidae</taxon>
        <taxon>Tritrichomonas</taxon>
    </lineage>
</organism>
<evidence type="ECO:0000256" key="1">
    <source>
        <dbReference type="SAM" id="MobiDB-lite"/>
    </source>
</evidence>
<feature type="domain" description="SNF2 N-terminal" evidence="2">
    <location>
        <begin position="298"/>
        <end position="401"/>
    </location>
</feature>
<feature type="region of interest" description="Disordered" evidence="1">
    <location>
        <begin position="1305"/>
        <end position="1377"/>
    </location>
</feature>
<feature type="region of interest" description="Disordered" evidence="1">
    <location>
        <begin position="1062"/>
        <end position="1103"/>
    </location>
</feature>
<proteinExistence type="predicted"/>
<comment type="caution">
    <text evidence="3">The sequence shown here is derived from an EMBL/GenBank/DDBJ whole genome shotgun (WGS) entry which is preliminary data.</text>
</comment>
<evidence type="ECO:0000259" key="2">
    <source>
        <dbReference type="Pfam" id="PF00176"/>
    </source>
</evidence>
<dbReference type="Proteomes" id="UP001470230">
    <property type="component" value="Unassembled WGS sequence"/>
</dbReference>
<feature type="compositionally biased region" description="Low complexity" evidence="1">
    <location>
        <begin position="1251"/>
        <end position="1260"/>
    </location>
</feature>
<dbReference type="EMBL" id="JAPFFF010000006">
    <property type="protein sequence ID" value="KAK8887895.1"/>
    <property type="molecule type" value="Genomic_DNA"/>
</dbReference>
<accession>A0ABR2K9U8</accession>
<protein>
    <recommendedName>
        <fullName evidence="2">SNF2 N-terminal domain-containing protein</fullName>
    </recommendedName>
</protein>
<feature type="compositionally biased region" description="Polar residues" evidence="1">
    <location>
        <begin position="1"/>
        <end position="13"/>
    </location>
</feature>
<reference evidence="3 4" key="1">
    <citation type="submission" date="2024-04" db="EMBL/GenBank/DDBJ databases">
        <title>Tritrichomonas musculus Genome.</title>
        <authorList>
            <person name="Alves-Ferreira E."/>
            <person name="Grigg M."/>
            <person name="Lorenzi H."/>
            <person name="Galac M."/>
        </authorList>
    </citation>
    <scope>NUCLEOTIDE SEQUENCE [LARGE SCALE GENOMIC DNA]</scope>
    <source>
        <strain evidence="3 4">EAF2021</strain>
    </source>
</reference>
<gene>
    <name evidence="3" type="ORF">M9Y10_038954</name>
</gene>
<dbReference type="InterPro" id="IPR027417">
    <property type="entry name" value="P-loop_NTPase"/>
</dbReference>
<feature type="compositionally biased region" description="Low complexity" evidence="1">
    <location>
        <begin position="1079"/>
        <end position="1094"/>
    </location>
</feature>
<dbReference type="InterPro" id="IPR038718">
    <property type="entry name" value="SNF2-like_sf"/>
</dbReference>
<feature type="compositionally biased region" description="Low complexity" evidence="1">
    <location>
        <begin position="1329"/>
        <end position="1349"/>
    </location>
</feature>
<dbReference type="Pfam" id="PF00176">
    <property type="entry name" value="SNF2-rel_dom"/>
    <property type="match status" value="1"/>
</dbReference>
<feature type="compositionally biased region" description="Polar residues" evidence="1">
    <location>
        <begin position="1350"/>
        <end position="1361"/>
    </location>
</feature>
<feature type="region of interest" description="Disordered" evidence="1">
    <location>
        <begin position="1"/>
        <end position="25"/>
    </location>
</feature>
<feature type="compositionally biased region" description="Polar residues" evidence="1">
    <location>
        <begin position="1309"/>
        <end position="1320"/>
    </location>
</feature>
<sequence>MTITPPNSSTNQVPIRIHPQQPGTLRSDTGIQTVSNSLPNPVINTHHENNQAHQTANTTNSQISSQSIQHRVNPPTPIFHMPQYPPTFNTRLNTYDGVPIPPVLRPYQPPESKELTEEKDIIPNKIIICRIYACRHNRKQTHNGENEYLCSFTDSPNIRFARWVLQSQIPSDPNSLQKIREFNESNLESEFLKITSPINIICNNSLSPVEVICQYKENYLFRFKLNKIDIFCWEQEPNGEFYENLINDFQDRKKIQRKAPVITNGVKLILDSIQKQMGLIFCGEKNDIIEFLSVFTGKVILITNELGFSWWCNHFEDKSLSYVAYRGDDFTRAIIRQFQITNRTVLFLLTYNSVVSDFSYFKDYEFDCLIADDGERLKNPQGKKRSALQSINCKYRIVLTSKLKEDQLRSIQTFVNNDELIYFNEPKRITKYIFIRPTDYQLALLASKPFEASKICQNGFLVHNPQNGNKFDQSINVFEKYSAKFLFIGKVAKNINAKTVFIFKSHKLLDLCQKYLDSIKISCKTPQNKEAEALIALFFFNDSDINEYEIKIAVDCNCKIDNYYRLILYGTREHYFLSKKVQNRNIQKAEISHVPSPPLILFENSPELTNLEDIIKSSASLVSSSVFDFQSLGVSEFLDKNQIKNTIHELCRNGFQFDKRPLFQSVAIALFRALKPGNITLYPLSFFKLAKETQLTNISTFLCDSKKKWLEPIKTLFQTVDFTPIHELKKYFYKSADRILKSIEYKIITLNFFKSNDTIFKFEVLPPSHLYTLENDKNLVMSMKQGIFPPNDQKRIENIIAIMKSELIANDFQERYIFPFWSEGEIQYLANEFADFGGVIPYHRISLLSKTNEAIQSLKAELSRQLLNGYNTIKISSIVPATQKVTFPSIPQVITISEPLSLQLELRLQLGKSLRTALDYDINGNEKYVGKDLFLNLFVQLFGSQNPNLKVDAWFQLLKGIVEFGVSNLDELILSPSLPFRRYLTSNEIAFLEGKYAILNSLEEEKSEIPSCLKSEASLLHSIQFAIKEAKTKETNISKNVIEVNNEQQLSQIQFKQQRPLPTMPIGVQPVNTSTAPISSSQQQPQPQQSQPPSGGRNYSPPNELLQRAADLQNQKRHEKKKMKQMKPIIPVIPAKKQIQLNQGPYIPPHQLPMPIPQPQLQEQQHPQPQVLMMVKTIDDKISNEDAQKQQMQQQQQWPRQQYYMPSVEIARKVTESNQQSLPPQEAIVLPPKKRPITVISNSLIHPSQPPQLQQQQPQPESMPIINPVISTQSTGIVEPLKTAHARMSQAAARQMINEDFLKSLPHPTRQSQPHTNNNVPQQQPPSPRSQQSTAFPTPQFFGQQQPMPSISQGSELQTDVSLLPLKKKHLANSPQK</sequence>
<dbReference type="Gene3D" id="3.40.50.10810">
    <property type="entry name" value="Tandem AAA-ATPase domain"/>
    <property type="match status" value="1"/>
</dbReference>
<dbReference type="InterPro" id="IPR000330">
    <property type="entry name" value="SNF2_N"/>
</dbReference>
<evidence type="ECO:0000313" key="4">
    <source>
        <dbReference type="Proteomes" id="UP001470230"/>
    </source>
</evidence>
<feature type="region of interest" description="Disordered" evidence="1">
    <location>
        <begin position="1244"/>
        <end position="1263"/>
    </location>
</feature>
<dbReference type="SUPFAM" id="SSF52540">
    <property type="entry name" value="P-loop containing nucleoside triphosphate hydrolases"/>
    <property type="match status" value="1"/>
</dbReference>
<evidence type="ECO:0000313" key="3">
    <source>
        <dbReference type="EMBL" id="KAK8887895.1"/>
    </source>
</evidence>
<keyword evidence="4" id="KW-1185">Reference proteome</keyword>
<name>A0ABR2K9U8_9EUKA</name>